<protein>
    <submittedName>
        <fullName evidence="1">Uncharacterized protein</fullName>
    </submittedName>
</protein>
<dbReference type="EMBL" id="BARW01009770">
    <property type="protein sequence ID" value="GAI84369.1"/>
    <property type="molecule type" value="Genomic_DNA"/>
</dbReference>
<comment type="caution">
    <text evidence="1">The sequence shown here is derived from an EMBL/GenBank/DDBJ whole genome shotgun (WGS) entry which is preliminary data.</text>
</comment>
<name>X1TWF7_9ZZZZ</name>
<organism evidence="1">
    <name type="scientific">marine sediment metagenome</name>
    <dbReference type="NCBI Taxonomy" id="412755"/>
    <lineage>
        <taxon>unclassified sequences</taxon>
        <taxon>metagenomes</taxon>
        <taxon>ecological metagenomes</taxon>
    </lineage>
</organism>
<evidence type="ECO:0000313" key="1">
    <source>
        <dbReference type="EMBL" id="GAI84369.1"/>
    </source>
</evidence>
<dbReference type="AlphaFoldDB" id="X1TWF7"/>
<accession>X1TWF7</accession>
<reference evidence="1" key="1">
    <citation type="journal article" date="2014" name="Front. Microbiol.">
        <title>High frequency of phylogenetically diverse reductive dehalogenase-homologous genes in deep subseafloor sedimentary metagenomes.</title>
        <authorList>
            <person name="Kawai M."/>
            <person name="Futagami T."/>
            <person name="Toyoda A."/>
            <person name="Takaki Y."/>
            <person name="Nishi S."/>
            <person name="Hori S."/>
            <person name="Arai W."/>
            <person name="Tsubouchi T."/>
            <person name="Morono Y."/>
            <person name="Uchiyama I."/>
            <person name="Ito T."/>
            <person name="Fujiyama A."/>
            <person name="Inagaki F."/>
            <person name="Takami H."/>
        </authorList>
    </citation>
    <scope>NUCLEOTIDE SEQUENCE</scope>
    <source>
        <strain evidence="1">Expedition CK06-06</strain>
    </source>
</reference>
<sequence length="170" mass="18955">MAHGAPDNYNVQPKLTTYRLNDMAELAVRLKATHSIDRLGEVIFIEDFSNGMDNWTETLSGNNAATSLSSEKYRSRGFSAKLTGGSTESWLAGIHTYIPLPIISNIGVEASFSIDTNVSKVPIFLIYYNGSNYYSFGVQANITNKTLQYYDDTETFKTFASNIKFTPYLT</sequence>
<gene>
    <name evidence="1" type="ORF">S12H4_19520</name>
</gene>
<feature type="non-terminal residue" evidence="1">
    <location>
        <position position="170"/>
    </location>
</feature>
<proteinExistence type="predicted"/>